<dbReference type="EMBL" id="CP141261">
    <property type="protein sequence ID" value="WRL65634.1"/>
    <property type="molecule type" value="Genomic_DNA"/>
</dbReference>
<evidence type="ECO:0000313" key="2">
    <source>
        <dbReference type="Proteomes" id="UP001324287"/>
    </source>
</evidence>
<keyword evidence="2" id="KW-1185">Reference proteome</keyword>
<accession>A0ABZ1B4A7</accession>
<dbReference type="Proteomes" id="UP001324287">
    <property type="component" value="Chromosome"/>
</dbReference>
<gene>
    <name evidence="1" type="ORF">U6N30_08660</name>
</gene>
<reference evidence="1 2" key="1">
    <citation type="submission" date="2023-12" db="EMBL/GenBank/DDBJ databases">
        <title>Blastococcus brunescens sp. nov., an actonobacterium isolated from sandstone collected in sahara desert.</title>
        <authorList>
            <person name="Gtari M."/>
            <person name="Ghodhbane F."/>
        </authorList>
    </citation>
    <scope>NUCLEOTIDE SEQUENCE [LARGE SCALE GENOMIC DNA]</scope>
    <source>
        <strain evidence="1 2">BMG 8361</strain>
    </source>
</reference>
<evidence type="ECO:0000313" key="1">
    <source>
        <dbReference type="EMBL" id="WRL65634.1"/>
    </source>
</evidence>
<organism evidence="1 2">
    <name type="scientific">Blastococcus brunescens</name>
    <dbReference type="NCBI Taxonomy" id="1564165"/>
    <lineage>
        <taxon>Bacteria</taxon>
        <taxon>Bacillati</taxon>
        <taxon>Actinomycetota</taxon>
        <taxon>Actinomycetes</taxon>
        <taxon>Geodermatophilales</taxon>
        <taxon>Geodermatophilaceae</taxon>
        <taxon>Blastococcus</taxon>
    </lineage>
</organism>
<sequence length="167" mass="17423">MLGRHVAVLGGAGAATRSATAGRTGLSRLGGLLAGVGSAGLGPTLDALGLGHLVGTDRFEVLDELITLVAGDASDVESQAARDAACDVLDELYADADTWQELEATGVSAEQLQALLTLFVAKYVYNRLPVLAERLARLMDPTAVKEADQQIVGMIHDLVSLRMPEDP</sequence>
<dbReference type="RefSeq" id="WP_324276952.1">
    <property type="nucleotide sequence ID" value="NZ_CP141261.1"/>
</dbReference>
<name>A0ABZ1B4A7_9ACTN</name>
<proteinExistence type="predicted"/>
<protein>
    <submittedName>
        <fullName evidence="1">Uncharacterized protein</fullName>
    </submittedName>
</protein>